<evidence type="ECO:0000313" key="2">
    <source>
        <dbReference type="EMBL" id="KAB5548047.1"/>
    </source>
</evidence>
<reference evidence="3" key="1">
    <citation type="journal article" date="2019" name="Gigascience">
        <title>De novo genome assembly of the endangered Acer yangbiense, a plant species with extremely small populations endemic to Yunnan Province, China.</title>
        <authorList>
            <person name="Yang J."/>
            <person name="Wariss H.M."/>
            <person name="Tao L."/>
            <person name="Zhang R."/>
            <person name="Yun Q."/>
            <person name="Hollingsworth P."/>
            <person name="Dao Z."/>
            <person name="Luo G."/>
            <person name="Guo H."/>
            <person name="Ma Y."/>
            <person name="Sun W."/>
        </authorList>
    </citation>
    <scope>NUCLEOTIDE SEQUENCE [LARGE SCALE GENOMIC DNA]</scope>
    <source>
        <strain evidence="3">cv. br00</strain>
    </source>
</reference>
<sequence>MNRPDLETSSNKHNPIIIQSEGPSFNARILLNKTNNDMWSQIIEMHIVEKEKLSFIRGTQTPTDEEEGYEKCNGGSQSIWKTRAEDELQTLDYEVHMSTNVMPNNQETSMVDTNVDLYRDTNGDNGSQSGNQDIGVMETNDDDFQP</sequence>
<evidence type="ECO:0000256" key="1">
    <source>
        <dbReference type="SAM" id="MobiDB-lite"/>
    </source>
</evidence>
<evidence type="ECO:0000313" key="3">
    <source>
        <dbReference type="Proteomes" id="UP000326939"/>
    </source>
</evidence>
<dbReference type="Proteomes" id="UP000326939">
    <property type="component" value="Chromosome 7"/>
</dbReference>
<gene>
    <name evidence="2" type="ORF">DKX38_011453</name>
</gene>
<protein>
    <submittedName>
        <fullName evidence="2">Uncharacterized protein</fullName>
    </submittedName>
</protein>
<accession>A0A5N5LZ32</accession>
<name>A0A5N5LZ32_9ROSI</name>
<feature type="region of interest" description="Disordered" evidence="1">
    <location>
        <begin position="119"/>
        <end position="146"/>
    </location>
</feature>
<feature type="compositionally biased region" description="Polar residues" evidence="1">
    <location>
        <begin position="123"/>
        <end position="132"/>
    </location>
</feature>
<dbReference type="EMBL" id="VDCV01000007">
    <property type="protein sequence ID" value="KAB5548047.1"/>
    <property type="molecule type" value="Genomic_DNA"/>
</dbReference>
<organism evidence="2 3">
    <name type="scientific">Salix brachista</name>
    <dbReference type="NCBI Taxonomy" id="2182728"/>
    <lineage>
        <taxon>Eukaryota</taxon>
        <taxon>Viridiplantae</taxon>
        <taxon>Streptophyta</taxon>
        <taxon>Embryophyta</taxon>
        <taxon>Tracheophyta</taxon>
        <taxon>Spermatophyta</taxon>
        <taxon>Magnoliopsida</taxon>
        <taxon>eudicotyledons</taxon>
        <taxon>Gunneridae</taxon>
        <taxon>Pentapetalae</taxon>
        <taxon>rosids</taxon>
        <taxon>fabids</taxon>
        <taxon>Malpighiales</taxon>
        <taxon>Salicaceae</taxon>
        <taxon>Saliceae</taxon>
        <taxon>Salix</taxon>
    </lineage>
</organism>
<proteinExistence type="predicted"/>
<dbReference type="AlphaFoldDB" id="A0A5N5LZ32"/>
<keyword evidence="3" id="KW-1185">Reference proteome</keyword>
<comment type="caution">
    <text evidence="2">The sequence shown here is derived from an EMBL/GenBank/DDBJ whole genome shotgun (WGS) entry which is preliminary data.</text>
</comment>